<dbReference type="AlphaFoldDB" id="A0AAV4KNB4"/>
<proteinExistence type="predicted"/>
<dbReference type="RefSeq" id="WP_381446782.1">
    <property type="nucleotide sequence ID" value="NZ_JBHVAW010000004.1"/>
</dbReference>
<accession>A0AAV4KNB4</accession>
<dbReference type="EMBL" id="BMSJ01000007">
    <property type="protein sequence ID" value="GGR31779.1"/>
    <property type="molecule type" value="Genomic_DNA"/>
</dbReference>
<evidence type="ECO:0000313" key="3">
    <source>
        <dbReference type="Proteomes" id="UP000642014"/>
    </source>
</evidence>
<sequence>MNAQSRRRSVHVRPVIVLAVSAAIVWGSTGTAGATAEHRPVPSASTRENASHDLVGRALKRLCEKHTGDRVLPLPVNRLCTPVNGWQ</sequence>
<protein>
    <recommendedName>
        <fullName evidence="4">Secreted protein</fullName>
    </recommendedName>
</protein>
<dbReference type="Proteomes" id="UP000642014">
    <property type="component" value="Unassembled WGS sequence"/>
</dbReference>
<organism evidence="2 3">
    <name type="scientific">Streptomyces cinereoruber</name>
    <dbReference type="NCBI Taxonomy" id="67260"/>
    <lineage>
        <taxon>Bacteria</taxon>
        <taxon>Bacillati</taxon>
        <taxon>Actinomycetota</taxon>
        <taxon>Actinomycetes</taxon>
        <taxon>Kitasatosporales</taxon>
        <taxon>Streptomycetaceae</taxon>
        <taxon>Streptomyces</taxon>
    </lineage>
</organism>
<comment type="caution">
    <text evidence="2">The sequence shown here is derived from an EMBL/GenBank/DDBJ whole genome shotgun (WGS) entry which is preliminary data.</text>
</comment>
<feature type="region of interest" description="Disordered" evidence="1">
    <location>
        <begin position="31"/>
        <end position="51"/>
    </location>
</feature>
<evidence type="ECO:0000256" key="1">
    <source>
        <dbReference type="SAM" id="MobiDB-lite"/>
    </source>
</evidence>
<name>A0AAV4KNB4_9ACTN</name>
<evidence type="ECO:0008006" key="4">
    <source>
        <dbReference type="Google" id="ProtNLM"/>
    </source>
</evidence>
<gene>
    <name evidence="2" type="ORF">GCM10010497_37670</name>
</gene>
<reference evidence="2 3" key="1">
    <citation type="journal article" date="2014" name="Int. J. Syst. Evol. Microbiol.">
        <title>Complete genome sequence of Corynebacterium casei LMG S-19264T (=DSM 44701T), isolated from a smear-ripened cheese.</title>
        <authorList>
            <consortium name="US DOE Joint Genome Institute (JGI-PGF)"/>
            <person name="Walter F."/>
            <person name="Albersmeier A."/>
            <person name="Kalinowski J."/>
            <person name="Ruckert C."/>
        </authorList>
    </citation>
    <scope>NUCLEOTIDE SEQUENCE [LARGE SCALE GENOMIC DNA]</scope>
    <source>
        <strain evidence="2 3">JCM 4205</strain>
    </source>
</reference>
<evidence type="ECO:0000313" key="2">
    <source>
        <dbReference type="EMBL" id="GGR31779.1"/>
    </source>
</evidence>